<sequence length="127" mass="14217">MSQTVDALPILVVEDDPHILRQIEFNLKSHGYQVTTAVSGADALRQMLLQRPSLLITDIMMPEMDGYELVAALRRDEKLSDLPVIMLTARTSEDDMVHGYTSGTDLYLTKPFDPAELVAFVERILPS</sequence>
<reference evidence="8 9" key="1">
    <citation type="submission" date="2020-08" db="EMBL/GenBank/DDBJ databases">
        <title>Genomic Encyclopedia of Type Strains, Phase IV (KMG-IV): sequencing the most valuable type-strain genomes for metagenomic binning, comparative biology and taxonomic classification.</title>
        <authorList>
            <person name="Goeker M."/>
        </authorList>
    </citation>
    <scope>NUCLEOTIDE SEQUENCE [LARGE SCALE GENOMIC DNA]</scope>
    <source>
        <strain evidence="8 9">DSM 23562</strain>
    </source>
</reference>
<evidence type="ECO:0000256" key="2">
    <source>
        <dbReference type="ARBA" id="ARBA00023012"/>
    </source>
</evidence>
<dbReference type="PROSITE" id="PS50110">
    <property type="entry name" value="RESPONSE_REGULATORY"/>
    <property type="match status" value="1"/>
</dbReference>
<evidence type="ECO:0000256" key="4">
    <source>
        <dbReference type="ARBA" id="ARBA00023125"/>
    </source>
</evidence>
<evidence type="ECO:0000259" key="7">
    <source>
        <dbReference type="PROSITE" id="PS50110"/>
    </source>
</evidence>
<organism evidence="8 9">
    <name type="scientific">Armatimonas rosea</name>
    <dbReference type="NCBI Taxonomy" id="685828"/>
    <lineage>
        <taxon>Bacteria</taxon>
        <taxon>Bacillati</taxon>
        <taxon>Armatimonadota</taxon>
        <taxon>Armatimonadia</taxon>
        <taxon>Armatimonadales</taxon>
        <taxon>Armatimonadaceae</taxon>
        <taxon>Armatimonas</taxon>
    </lineage>
</organism>
<dbReference type="InterPro" id="IPR011006">
    <property type="entry name" value="CheY-like_superfamily"/>
</dbReference>
<dbReference type="PANTHER" id="PTHR44591:SF3">
    <property type="entry name" value="RESPONSE REGULATORY DOMAIN-CONTAINING PROTEIN"/>
    <property type="match status" value="1"/>
</dbReference>
<dbReference type="InterPro" id="IPR001789">
    <property type="entry name" value="Sig_transdc_resp-reg_receiver"/>
</dbReference>
<evidence type="ECO:0000256" key="3">
    <source>
        <dbReference type="ARBA" id="ARBA00023015"/>
    </source>
</evidence>
<accession>A0A7W9W7B4</accession>
<comment type="caution">
    <text evidence="8">The sequence shown here is derived from an EMBL/GenBank/DDBJ whole genome shotgun (WGS) entry which is preliminary data.</text>
</comment>
<dbReference type="InterPro" id="IPR050595">
    <property type="entry name" value="Bact_response_regulator"/>
</dbReference>
<dbReference type="AlphaFoldDB" id="A0A7W9W7B4"/>
<dbReference type="SMART" id="SM00448">
    <property type="entry name" value="REC"/>
    <property type="match status" value="1"/>
</dbReference>
<dbReference type="PANTHER" id="PTHR44591">
    <property type="entry name" value="STRESS RESPONSE REGULATOR PROTEIN 1"/>
    <property type="match status" value="1"/>
</dbReference>
<dbReference type="FunFam" id="3.40.50.2300:FF:000001">
    <property type="entry name" value="DNA-binding response regulator PhoB"/>
    <property type="match status" value="1"/>
</dbReference>
<proteinExistence type="predicted"/>
<keyword evidence="3" id="KW-0805">Transcription regulation</keyword>
<keyword evidence="5" id="KW-0804">Transcription</keyword>
<dbReference type="GO" id="GO:0003677">
    <property type="term" value="F:DNA binding"/>
    <property type="evidence" value="ECO:0007669"/>
    <property type="project" value="UniProtKB-KW"/>
</dbReference>
<evidence type="ECO:0000313" key="8">
    <source>
        <dbReference type="EMBL" id="MBB6051468.1"/>
    </source>
</evidence>
<evidence type="ECO:0000256" key="6">
    <source>
        <dbReference type="PROSITE-ProRule" id="PRU00169"/>
    </source>
</evidence>
<evidence type="ECO:0000256" key="1">
    <source>
        <dbReference type="ARBA" id="ARBA00022553"/>
    </source>
</evidence>
<gene>
    <name evidence="8" type="ORF">HNQ39_003278</name>
</gene>
<dbReference type="Pfam" id="PF00072">
    <property type="entry name" value="Response_reg"/>
    <property type="match status" value="1"/>
</dbReference>
<dbReference type="Proteomes" id="UP000520814">
    <property type="component" value="Unassembled WGS sequence"/>
</dbReference>
<keyword evidence="4" id="KW-0238">DNA-binding</keyword>
<name>A0A7W9W7B4_ARMRO</name>
<dbReference type="SUPFAM" id="SSF52172">
    <property type="entry name" value="CheY-like"/>
    <property type="match status" value="1"/>
</dbReference>
<keyword evidence="2" id="KW-0902">Two-component regulatory system</keyword>
<dbReference type="EMBL" id="JACHGW010000003">
    <property type="protein sequence ID" value="MBB6051468.1"/>
    <property type="molecule type" value="Genomic_DNA"/>
</dbReference>
<dbReference type="CDD" id="cd17574">
    <property type="entry name" value="REC_OmpR"/>
    <property type="match status" value="1"/>
</dbReference>
<dbReference type="Gene3D" id="3.40.50.2300">
    <property type="match status" value="1"/>
</dbReference>
<evidence type="ECO:0000313" key="9">
    <source>
        <dbReference type="Proteomes" id="UP000520814"/>
    </source>
</evidence>
<keyword evidence="1 6" id="KW-0597">Phosphoprotein</keyword>
<protein>
    <submittedName>
        <fullName evidence="8">Two-component system alkaline phosphatase synthesis response regulator PhoP/two-component system response regulator VicR</fullName>
    </submittedName>
</protein>
<dbReference type="RefSeq" id="WP_221290055.1">
    <property type="nucleotide sequence ID" value="NZ_JACHGW010000003.1"/>
</dbReference>
<dbReference type="GO" id="GO:0000160">
    <property type="term" value="P:phosphorelay signal transduction system"/>
    <property type="evidence" value="ECO:0007669"/>
    <property type="project" value="UniProtKB-KW"/>
</dbReference>
<keyword evidence="9" id="KW-1185">Reference proteome</keyword>
<feature type="modified residue" description="4-aspartylphosphate" evidence="6">
    <location>
        <position position="58"/>
    </location>
</feature>
<feature type="domain" description="Response regulatory" evidence="7">
    <location>
        <begin position="9"/>
        <end position="125"/>
    </location>
</feature>
<evidence type="ECO:0000256" key="5">
    <source>
        <dbReference type="ARBA" id="ARBA00023163"/>
    </source>
</evidence>